<sequence length="157" mass="18166">MAIEFLRIDDRLLHGQVVTTWIKKYEIEQAIIVSEDVYKDKLRQTILKTAAPAGIKVVFFNPEKFISAYHKVPIKRRTMLLFTNPKEVFECLEGKVKFDYLNVGNMSKTSLNEKITAGVAVTDEDRKYFKEIINSGVKVEIQMVPNDKSEDMKNYID</sequence>
<gene>
    <name evidence="9" type="ORF">QDQ28_10510</name>
</gene>
<evidence type="ECO:0000313" key="10">
    <source>
        <dbReference type="Proteomes" id="UP001222958"/>
    </source>
</evidence>
<proteinExistence type="predicted"/>
<evidence type="ECO:0000256" key="4">
    <source>
        <dbReference type="ARBA" id="ARBA00022597"/>
    </source>
</evidence>
<dbReference type="GO" id="GO:0009401">
    <property type="term" value="P:phosphoenolpyruvate-dependent sugar phosphotransferase system"/>
    <property type="evidence" value="ECO:0007669"/>
    <property type="project" value="UniProtKB-KW"/>
</dbReference>
<comment type="caution">
    <text evidence="9">The sequence shown here is derived from an EMBL/GenBank/DDBJ whole genome shotgun (WGS) entry which is preliminary data.</text>
</comment>
<evidence type="ECO:0000313" key="9">
    <source>
        <dbReference type="EMBL" id="MDH2336615.1"/>
    </source>
</evidence>
<evidence type="ECO:0000256" key="6">
    <source>
        <dbReference type="ARBA" id="ARBA00022683"/>
    </source>
</evidence>
<dbReference type="Gene3D" id="3.40.35.10">
    <property type="entry name" value="Phosphotransferase system, sorbose subfamily IIB component"/>
    <property type="match status" value="1"/>
</dbReference>
<keyword evidence="3" id="KW-0963">Cytoplasm</keyword>
<dbReference type="SUPFAM" id="SSF52728">
    <property type="entry name" value="PTS IIb component"/>
    <property type="match status" value="1"/>
</dbReference>
<name>A0AAN3R1Z6_CLOPF</name>
<evidence type="ECO:0000256" key="7">
    <source>
        <dbReference type="ARBA" id="ARBA00022777"/>
    </source>
</evidence>
<feature type="domain" description="PTS EIIB type-4" evidence="8">
    <location>
        <begin position="1"/>
        <end position="157"/>
    </location>
</feature>
<dbReference type="InterPro" id="IPR004720">
    <property type="entry name" value="PTS_IIB_sorbose-sp"/>
</dbReference>
<evidence type="ECO:0000256" key="5">
    <source>
        <dbReference type="ARBA" id="ARBA00022679"/>
    </source>
</evidence>
<dbReference type="PROSITE" id="PS51101">
    <property type="entry name" value="PTS_EIIB_TYPE_4"/>
    <property type="match status" value="1"/>
</dbReference>
<reference evidence="9" key="1">
    <citation type="submission" date="2023-04" db="EMBL/GenBank/DDBJ databases">
        <title>Epidemiological investigation of Clostridium perfringens isolated from cattle.</title>
        <authorList>
            <person name="Tian R."/>
        </authorList>
    </citation>
    <scope>NUCLEOTIDE SEQUENCE</scope>
    <source>
        <strain evidence="9">ZWCP172</strain>
    </source>
</reference>
<keyword evidence="4 9" id="KW-0762">Sugar transport</keyword>
<dbReference type="Pfam" id="PF03830">
    <property type="entry name" value="PTSIIB_sorb"/>
    <property type="match status" value="1"/>
</dbReference>
<dbReference type="CDD" id="cd00001">
    <property type="entry name" value="PTS_IIB_man"/>
    <property type="match status" value="1"/>
</dbReference>
<comment type="subcellular location">
    <subcellularLocation>
        <location evidence="1">Cytoplasm</location>
    </subcellularLocation>
</comment>
<dbReference type="Proteomes" id="UP001222958">
    <property type="component" value="Unassembled WGS sequence"/>
</dbReference>
<dbReference type="AlphaFoldDB" id="A0AAN3R1Z6"/>
<keyword evidence="5" id="KW-0808">Transferase</keyword>
<dbReference type="GO" id="GO:0005737">
    <property type="term" value="C:cytoplasm"/>
    <property type="evidence" value="ECO:0007669"/>
    <property type="project" value="UniProtKB-SubCell"/>
</dbReference>
<evidence type="ECO:0000256" key="1">
    <source>
        <dbReference type="ARBA" id="ARBA00004496"/>
    </source>
</evidence>
<keyword evidence="7" id="KW-0418">Kinase</keyword>
<accession>A0AAN3R1Z6</accession>
<dbReference type="GO" id="GO:0008982">
    <property type="term" value="F:protein-N(PI)-phosphohistidine-sugar phosphotransferase activity"/>
    <property type="evidence" value="ECO:0007669"/>
    <property type="project" value="InterPro"/>
</dbReference>
<dbReference type="EMBL" id="JARVUX010000004">
    <property type="protein sequence ID" value="MDH2336615.1"/>
    <property type="molecule type" value="Genomic_DNA"/>
</dbReference>
<keyword evidence="6" id="KW-0598">Phosphotransferase system</keyword>
<evidence type="ECO:0000259" key="8">
    <source>
        <dbReference type="PROSITE" id="PS51101"/>
    </source>
</evidence>
<dbReference type="InterPro" id="IPR036667">
    <property type="entry name" value="PTS_IIB_sorbose-sp_sf"/>
</dbReference>
<evidence type="ECO:0000256" key="2">
    <source>
        <dbReference type="ARBA" id="ARBA00022448"/>
    </source>
</evidence>
<evidence type="ECO:0000256" key="3">
    <source>
        <dbReference type="ARBA" id="ARBA00022490"/>
    </source>
</evidence>
<keyword evidence="2" id="KW-0813">Transport</keyword>
<protein>
    <submittedName>
        <fullName evidence="9">PTS sugar transporter subunit IIB</fullName>
    </submittedName>
</protein>
<dbReference type="RefSeq" id="WP_011009737.1">
    <property type="nucleotide sequence ID" value="NZ_AP017630.1"/>
</dbReference>
<organism evidence="9 10">
    <name type="scientific">Clostridium perfringens</name>
    <dbReference type="NCBI Taxonomy" id="1502"/>
    <lineage>
        <taxon>Bacteria</taxon>
        <taxon>Bacillati</taxon>
        <taxon>Bacillota</taxon>
        <taxon>Clostridia</taxon>
        <taxon>Eubacteriales</taxon>
        <taxon>Clostridiaceae</taxon>
        <taxon>Clostridium</taxon>
    </lineage>
</organism>
<dbReference type="GeneID" id="93003348"/>
<dbReference type="GO" id="GO:0016301">
    <property type="term" value="F:kinase activity"/>
    <property type="evidence" value="ECO:0007669"/>
    <property type="project" value="UniProtKB-KW"/>
</dbReference>